<sequence length="161" mass="17008">MTDSLMSRRNLLGWGGALTGALLLAGPAGLGEGTAEALAGFDFGPIHHAFELAPERIAPASAALSAGGLLRVATINDPSIPAGRPARRERLRLPPGQRRVLRRGDQRWRAAAAARRSSMTAGVRPGSRLATTAWKSGHSPSTSWWHSRACSSNVRACARRA</sequence>
<dbReference type="InterPro" id="IPR006311">
    <property type="entry name" value="TAT_signal"/>
</dbReference>
<dbReference type="EMBL" id="SNXZ01000003">
    <property type="protein sequence ID" value="TDP97596.1"/>
    <property type="molecule type" value="Genomic_DNA"/>
</dbReference>
<evidence type="ECO:0000313" key="2">
    <source>
        <dbReference type="Proteomes" id="UP000295444"/>
    </source>
</evidence>
<organism evidence="1 2">
    <name type="scientific">Labedaea rhizosphaerae</name>
    <dbReference type="NCBI Taxonomy" id="598644"/>
    <lineage>
        <taxon>Bacteria</taxon>
        <taxon>Bacillati</taxon>
        <taxon>Actinomycetota</taxon>
        <taxon>Actinomycetes</taxon>
        <taxon>Pseudonocardiales</taxon>
        <taxon>Pseudonocardiaceae</taxon>
        <taxon>Labedaea</taxon>
    </lineage>
</organism>
<evidence type="ECO:0000313" key="1">
    <source>
        <dbReference type="EMBL" id="TDP97596.1"/>
    </source>
</evidence>
<name>A0A4R6SEU8_LABRH</name>
<dbReference type="Proteomes" id="UP000295444">
    <property type="component" value="Unassembled WGS sequence"/>
</dbReference>
<accession>A0A4R6SEU8</accession>
<gene>
    <name evidence="1" type="ORF">EV186_103560</name>
</gene>
<protein>
    <submittedName>
        <fullName evidence="1">Uncharacterized protein</fullName>
    </submittedName>
</protein>
<keyword evidence="2" id="KW-1185">Reference proteome</keyword>
<dbReference type="PROSITE" id="PS51318">
    <property type="entry name" value="TAT"/>
    <property type="match status" value="1"/>
</dbReference>
<reference evidence="1 2" key="1">
    <citation type="submission" date="2019-03" db="EMBL/GenBank/DDBJ databases">
        <title>Genomic Encyclopedia of Type Strains, Phase IV (KMG-IV): sequencing the most valuable type-strain genomes for metagenomic binning, comparative biology and taxonomic classification.</title>
        <authorList>
            <person name="Goeker M."/>
        </authorList>
    </citation>
    <scope>NUCLEOTIDE SEQUENCE [LARGE SCALE GENOMIC DNA]</scope>
    <source>
        <strain evidence="1 2">DSM 45361</strain>
    </source>
</reference>
<comment type="caution">
    <text evidence="1">The sequence shown here is derived from an EMBL/GenBank/DDBJ whole genome shotgun (WGS) entry which is preliminary data.</text>
</comment>
<proteinExistence type="predicted"/>
<dbReference type="AlphaFoldDB" id="A0A4R6SEU8"/>